<dbReference type="EMBL" id="HBUF01495537">
    <property type="protein sequence ID" value="CAG6745445.1"/>
    <property type="molecule type" value="Transcribed_RNA"/>
</dbReference>
<evidence type="ECO:0000313" key="2">
    <source>
        <dbReference type="EMBL" id="CAG6745445.1"/>
    </source>
</evidence>
<name>A0A8D8ZDB8_9HEMI</name>
<feature type="transmembrane region" description="Helical" evidence="1">
    <location>
        <begin position="59"/>
        <end position="79"/>
    </location>
</feature>
<sequence length="116" mass="13536">MILCVCVACKRCQSGNMVDILKLVCQFPSLYITRPLRTAWQHCAINRVVCLAASPIKKYIIASYCTFYGILQHIFFVILHTNTHLSDLQMSIFWLNFLSFFYWSNGYYMFGIKCIL</sequence>
<dbReference type="EMBL" id="HBUF01495536">
    <property type="protein sequence ID" value="CAG6745444.1"/>
    <property type="molecule type" value="Transcribed_RNA"/>
</dbReference>
<proteinExistence type="predicted"/>
<accession>A0A8D8ZDB8</accession>
<organism evidence="2">
    <name type="scientific">Cacopsylla melanoneura</name>
    <dbReference type="NCBI Taxonomy" id="428564"/>
    <lineage>
        <taxon>Eukaryota</taxon>
        <taxon>Metazoa</taxon>
        <taxon>Ecdysozoa</taxon>
        <taxon>Arthropoda</taxon>
        <taxon>Hexapoda</taxon>
        <taxon>Insecta</taxon>
        <taxon>Pterygota</taxon>
        <taxon>Neoptera</taxon>
        <taxon>Paraneoptera</taxon>
        <taxon>Hemiptera</taxon>
        <taxon>Sternorrhyncha</taxon>
        <taxon>Psylloidea</taxon>
        <taxon>Psyllidae</taxon>
        <taxon>Psyllinae</taxon>
        <taxon>Cacopsylla</taxon>
    </lineage>
</organism>
<feature type="transmembrane region" description="Helical" evidence="1">
    <location>
        <begin position="91"/>
        <end position="110"/>
    </location>
</feature>
<evidence type="ECO:0000256" key="1">
    <source>
        <dbReference type="SAM" id="Phobius"/>
    </source>
</evidence>
<keyword evidence="1" id="KW-1133">Transmembrane helix</keyword>
<protein>
    <submittedName>
        <fullName evidence="2">Uncharacterized protein</fullName>
    </submittedName>
</protein>
<dbReference type="AlphaFoldDB" id="A0A8D8ZDB8"/>
<keyword evidence="1" id="KW-0472">Membrane</keyword>
<keyword evidence="1" id="KW-0812">Transmembrane</keyword>
<reference evidence="2" key="1">
    <citation type="submission" date="2021-05" db="EMBL/GenBank/DDBJ databases">
        <authorList>
            <person name="Alioto T."/>
            <person name="Alioto T."/>
            <person name="Gomez Garrido J."/>
        </authorList>
    </citation>
    <scope>NUCLEOTIDE SEQUENCE</scope>
</reference>